<dbReference type="GO" id="GO:0016410">
    <property type="term" value="F:N-acyltransferase activity"/>
    <property type="evidence" value="ECO:0007669"/>
    <property type="project" value="TreeGrafter"/>
</dbReference>
<dbReference type="EMBL" id="UYRR01003728">
    <property type="protein sequence ID" value="VDK20403.1"/>
    <property type="molecule type" value="Genomic_DNA"/>
</dbReference>
<protein>
    <submittedName>
        <fullName evidence="8">LRAT domain-containing protein</fullName>
    </submittedName>
</protein>
<evidence type="ECO:0000256" key="3">
    <source>
        <dbReference type="ARBA" id="ARBA00022801"/>
    </source>
</evidence>
<evidence type="ECO:0000256" key="2">
    <source>
        <dbReference type="ARBA" id="ARBA00022679"/>
    </source>
</evidence>
<keyword evidence="4" id="KW-0443">Lipid metabolism</keyword>
<organism evidence="8">
    <name type="scientific">Anisakis simplex</name>
    <name type="common">Herring worm</name>
    <dbReference type="NCBI Taxonomy" id="6269"/>
    <lineage>
        <taxon>Eukaryota</taxon>
        <taxon>Metazoa</taxon>
        <taxon>Ecdysozoa</taxon>
        <taxon>Nematoda</taxon>
        <taxon>Chromadorea</taxon>
        <taxon>Rhabditida</taxon>
        <taxon>Spirurina</taxon>
        <taxon>Ascaridomorpha</taxon>
        <taxon>Ascaridoidea</taxon>
        <taxon>Anisakidae</taxon>
        <taxon>Anisakis</taxon>
        <taxon>Anisakis simplex complex</taxon>
    </lineage>
</organism>
<dbReference type="Pfam" id="PF04970">
    <property type="entry name" value="LRAT"/>
    <property type="match status" value="1"/>
</dbReference>
<dbReference type="PANTHER" id="PTHR13943:SF77">
    <property type="entry name" value="LRAT DOMAIN-CONTAINING PROTEIN"/>
    <property type="match status" value="1"/>
</dbReference>
<reference evidence="8" key="1">
    <citation type="submission" date="2017-02" db="UniProtKB">
        <authorList>
            <consortium name="WormBaseParasite"/>
        </authorList>
    </citation>
    <scope>IDENTIFICATION</scope>
</reference>
<gene>
    <name evidence="6" type="ORF">ASIM_LOCUS2686</name>
</gene>
<evidence type="ECO:0000313" key="8">
    <source>
        <dbReference type="WBParaSite" id="ASIM_0000283401-mRNA-1"/>
    </source>
</evidence>
<feature type="domain" description="LRAT" evidence="5">
    <location>
        <begin position="33"/>
        <end position="152"/>
    </location>
</feature>
<keyword evidence="7" id="KW-1185">Reference proteome</keyword>
<dbReference type="PANTHER" id="PTHR13943">
    <property type="entry name" value="HRAS-LIKE SUPPRESSOR - RELATED"/>
    <property type="match status" value="1"/>
</dbReference>
<dbReference type="OrthoDB" id="421951at2759"/>
<evidence type="ECO:0000313" key="7">
    <source>
        <dbReference type="Proteomes" id="UP000267096"/>
    </source>
</evidence>
<evidence type="ECO:0000259" key="5">
    <source>
        <dbReference type="PROSITE" id="PS51934"/>
    </source>
</evidence>
<reference evidence="6 7" key="2">
    <citation type="submission" date="2018-11" db="EMBL/GenBank/DDBJ databases">
        <authorList>
            <consortium name="Pathogen Informatics"/>
        </authorList>
    </citation>
    <scope>NUCLEOTIDE SEQUENCE [LARGE SCALE GENOMIC DNA]</scope>
</reference>
<evidence type="ECO:0000313" key="6">
    <source>
        <dbReference type="EMBL" id="VDK20403.1"/>
    </source>
</evidence>
<dbReference type="Gene3D" id="3.90.1720.10">
    <property type="entry name" value="endopeptidase domain like (from Nostoc punctiforme)"/>
    <property type="match status" value="1"/>
</dbReference>
<dbReference type="GO" id="GO:0004623">
    <property type="term" value="F:phospholipase A2 activity"/>
    <property type="evidence" value="ECO:0007669"/>
    <property type="project" value="TreeGrafter"/>
</dbReference>
<dbReference type="InterPro" id="IPR007053">
    <property type="entry name" value="LRAT_dom"/>
</dbReference>
<name>A0A0M3J5K3_ANISI</name>
<dbReference type="PROSITE" id="PS51934">
    <property type="entry name" value="LRAT"/>
    <property type="match status" value="1"/>
</dbReference>
<comment type="similarity">
    <text evidence="1">Belongs to the H-rev107 family.</text>
</comment>
<dbReference type="Proteomes" id="UP000267096">
    <property type="component" value="Unassembled WGS sequence"/>
</dbReference>
<dbReference type="WBParaSite" id="ASIM_0000283401-mRNA-1">
    <property type="protein sequence ID" value="ASIM_0000283401-mRNA-1"/>
    <property type="gene ID" value="ASIM_0000283401"/>
</dbReference>
<dbReference type="GO" id="GO:0008970">
    <property type="term" value="F:phospholipase A1 activity"/>
    <property type="evidence" value="ECO:0007669"/>
    <property type="project" value="TreeGrafter"/>
</dbReference>
<dbReference type="GO" id="GO:0005737">
    <property type="term" value="C:cytoplasm"/>
    <property type="evidence" value="ECO:0007669"/>
    <property type="project" value="TreeGrafter"/>
</dbReference>
<accession>A0A0M3J5K3</accession>
<dbReference type="AlphaFoldDB" id="A0A0M3J5K3"/>
<keyword evidence="3" id="KW-0378">Hydrolase</keyword>
<sequence>MIAPNQFTSEWMNAAELTARLELGDRIEIRRVVGRNQRQIYAHWALFIGYYEDMACVAHVTTNSGDFDVNVTDVINPSDSVVDLTTKFVKGSQAQVQQGELTRVARTDMCRINNSLDRLRRPFPPSIIVTRALLMVKISHLGSGGYNILFNN</sequence>
<evidence type="ECO:0000256" key="4">
    <source>
        <dbReference type="ARBA" id="ARBA00023098"/>
    </source>
</evidence>
<proteinExistence type="inferred from homology"/>
<evidence type="ECO:0000256" key="1">
    <source>
        <dbReference type="ARBA" id="ARBA00007824"/>
    </source>
</evidence>
<dbReference type="GO" id="GO:0070292">
    <property type="term" value="P:N-acylphosphatidylethanolamine metabolic process"/>
    <property type="evidence" value="ECO:0007669"/>
    <property type="project" value="TreeGrafter"/>
</dbReference>
<keyword evidence="2" id="KW-0808">Transferase</keyword>
<dbReference type="InterPro" id="IPR051496">
    <property type="entry name" value="H-rev107_PLA/AT"/>
</dbReference>